<evidence type="ECO:0000313" key="1">
    <source>
        <dbReference type="EMBL" id="EKG09097.1"/>
    </source>
</evidence>
<dbReference type="VEuPathDB" id="FungiDB:MPH_13911"/>
<dbReference type="Proteomes" id="UP000007129">
    <property type="component" value="Unassembled WGS sequence"/>
</dbReference>
<reference evidence="1 2" key="1">
    <citation type="journal article" date="2012" name="BMC Genomics">
        <title>Tools to kill: Genome of one of the most destructive plant pathogenic fungi Macrophomina phaseolina.</title>
        <authorList>
            <person name="Islam M.S."/>
            <person name="Haque M.S."/>
            <person name="Islam M.M."/>
            <person name="Emdad E.M."/>
            <person name="Halim A."/>
            <person name="Hossen Q.M.M."/>
            <person name="Hossain M.Z."/>
            <person name="Ahmed B."/>
            <person name="Rahim S."/>
            <person name="Rahman M.S."/>
            <person name="Alam M.M."/>
            <person name="Hou S."/>
            <person name="Wan X."/>
            <person name="Saito J.A."/>
            <person name="Alam M."/>
        </authorList>
    </citation>
    <scope>NUCLEOTIDE SEQUENCE [LARGE SCALE GENOMIC DNA]</scope>
    <source>
        <strain evidence="1 2">MS6</strain>
    </source>
</reference>
<dbReference type="OrthoDB" id="4368117at2759"/>
<dbReference type="HOGENOM" id="CLU_2109507_0_0_1"/>
<dbReference type="EMBL" id="AHHD01000781">
    <property type="protein sequence ID" value="EKG09097.1"/>
    <property type="molecule type" value="Genomic_DNA"/>
</dbReference>
<evidence type="ECO:0000313" key="2">
    <source>
        <dbReference type="Proteomes" id="UP000007129"/>
    </source>
</evidence>
<comment type="caution">
    <text evidence="1">The sequence shown here is derived from an EMBL/GenBank/DDBJ whole genome shotgun (WGS) entry which is preliminary data.</text>
</comment>
<dbReference type="AlphaFoldDB" id="K2R866"/>
<organism evidence="1 2">
    <name type="scientific">Macrophomina phaseolina (strain MS6)</name>
    <name type="common">Charcoal rot fungus</name>
    <dbReference type="NCBI Taxonomy" id="1126212"/>
    <lineage>
        <taxon>Eukaryota</taxon>
        <taxon>Fungi</taxon>
        <taxon>Dikarya</taxon>
        <taxon>Ascomycota</taxon>
        <taxon>Pezizomycotina</taxon>
        <taxon>Dothideomycetes</taxon>
        <taxon>Dothideomycetes incertae sedis</taxon>
        <taxon>Botryosphaeriales</taxon>
        <taxon>Botryosphaeriaceae</taxon>
        <taxon>Macrophomina</taxon>
    </lineage>
</organism>
<gene>
    <name evidence="1" type="ORF">MPH_13911</name>
</gene>
<proteinExistence type="predicted"/>
<accession>K2R866</accession>
<sequence>MDSITKDGPDIVSVDNIANDDQKLKEKAAELCGETLVADPERVGTDLEPVDPSVRAIFIRKKCSYGAVHVYGNPTRIVLTGPSEEEGYVMVLVRNDETSRLFGNPSVRFFRSITH</sequence>
<dbReference type="InParanoid" id="K2R866"/>
<protein>
    <submittedName>
        <fullName evidence="1">Uncharacterized protein</fullName>
    </submittedName>
</protein>
<name>K2R866_MACPH</name>